<gene>
    <name evidence="2" type="ORF">JMA_09540</name>
</gene>
<keyword evidence="1" id="KW-0472">Membrane</keyword>
<proteinExistence type="predicted"/>
<feature type="transmembrane region" description="Helical" evidence="1">
    <location>
        <begin position="12"/>
        <end position="41"/>
    </location>
</feature>
<dbReference type="BioCyc" id="JESP1508404:G14D9-10186-MONOMER"/>
<evidence type="ECO:0000313" key="2">
    <source>
        <dbReference type="EMBL" id="AJD90271.1"/>
    </source>
</evidence>
<keyword evidence="3" id="KW-1185">Reference proteome</keyword>
<accession>A0A0B5AJQ5</accession>
<organism evidence="2 3">
    <name type="scientific">Jeotgalibacillus malaysiensis</name>
    <dbReference type="NCBI Taxonomy" id="1508404"/>
    <lineage>
        <taxon>Bacteria</taxon>
        <taxon>Bacillati</taxon>
        <taxon>Bacillota</taxon>
        <taxon>Bacilli</taxon>
        <taxon>Bacillales</taxon>
        <taxon>Caryophanaceae</taxon>
        <taxon>Jeotgalibacillus</taxon>
    </lineage>
</organism>
<reference evidence="2 3" key="1">
    <citation type="submission" date="2014-08" db="EMBL/GenBank/DDBJ databases">
        <title>Complete genome of a marine bacteria Jeotgalibacillus malaysiensis.</title>
        <authorList>
            <person name="Yaakop A.S."/>
            <person name="Chan K.-G."/>
            <person name="Goh K.M."/>
        </authorList>
    </citation>
    <scope>NUCLEOTIDE SEQUENCE [LARGE SCALE GENOMIC DNA]</scope>
    <source>
        <strain evidence="2 3">D5</strain>
    </source>
</reference>
<dbReference type="KEGG" id="jeo:JMA_09540"/>
<keyword evidence="1" id="KW-1133">Transmembrane helix</keyword>
<dbReference type="EMBL" id="CP009416">
    <property type="protein sequence ID" value="AJD90271.1"/>
    <property type="molecule type" value="Genomic_DNA"/>
</dbReference>
<keyword evidence="1" id="KW-0812">Transmembrane</keyword>
<dbReference type="AlphaFoldDB" id="A0A0B5AJQ5"/>
<dbReference type="Proteomes" id="UP000031449">
    <property type="component" value="Chromosome"/>
</dbReference>
<sequence length="70" mass="7866">MRNRKKIDKIGVLAAITVAVIVIILALVFISFPFIGAFGFYEILNGWGLASIDFFEDTFDNVLYFALFSL</sequence>
<evidence type="ECO:0000256" key="1">
    <source>
        <dbReference type="SAM" id="Phobius"/>
    </source>
</evidence>
<evidence type="ECO:0000313" key="3">
    <source>
        <dbReference type="Proteomes" id="UP000031449"/>
    </source>
</evidence>
<name>A0A0B5AJQ5_9BACL</name>
<dbReference type="HOGENOM" id="CLU_2752396_0_0_9"/>
<protein>
    <submittedName>
        <fullName evidence="2">Uncharacterized protein</fullName>
    </submittedName>
</protein>